<evidence type="ECO:0000256" key="1">
    <source>
        <dbReference type="SAM" id="MobiDB-lite"/>
    </source>
</evidence>
<evidence type="ECO:0000313" key="2">
    <source>
        <dbReference type="EMBL" id="KAI7728320.1"/>
    </source>
</evidence>
<comment type="caution">
    <text evidence="2">The sequence shown here is derived from an EMBL/GenBank/DDBJ whole genome shotgun (WGS) entry which is preliminary data.</text>
</comment>
<dbReference type="AlphaFoldDB" id="A0AAD5G4E0"/>
<dbReference type="EMBL" id="JAMZMK010011236">
    <property type="protein sequence ID" value="KAI7728320.1"/>
    <property type="molecule type" value="Genomic_DNA"/>
</dbReference>
<feature type="region of interest" description="Disordered" evidence="1">
    <location>
        <begin position="13"/>
        <end position="45"/>
    </location>
</feature>
<protein>
    <submittedName>
        <fullName evidence="2">Uncharacterized protein</fullName>
    </submittedName>
</protein>
<organism evidence="2 3">
    <name type="scientific">Ambrosia artemisiifolia</name>
    <name type="common">Common ragweed</name>
    <dbReference type="NCBI Taxonomy" id="4212"/>
    <lineage>
        <taxon>Eukaryota</taxon>
        <taxon>Viridiplantae</taxon>
        <taxon>Streptophyta</taxon>
        <taxon>Embryophyta</taxon>
        <taxon>Tracheophyta</taxon>
        <taxon>Spermatophyta</taxon>
        <taxon>Magnoliopsida</taxon>
        <taxon>eudicotyledons</taxon>
        <taxon>Gunneridae</taxon>
        <taxon>Pentapetalae</taxon>
        <taxon>asterids</taxon>
        <taxon>campanulids</taxon>
        <taxon>Asterales</taxon>
        <taxon>Asteraceae</taxon>
        <taxon>Asteroideae</taxon>
        <taxon>Heliantheae alliance</taxon>
        <taxon>Heliantheae</taxon>
        <taxon>Ambrosia</taxon>
    </lineage>
</organism>
<reference evidence="2" key="1">
    <citation type="submission" date="2022-06" db="EMBL/GenBank/DDBJ databases">
        <title>Uncovering the hologenomic basis of an extraordinary plant invasion.</title>
        <authorList>
            <person name="Bieker V.C."/>
            <person name="Martin M.D."/>
            <person name="Gilbert T."/>
            <person name="Hodgins K."/>
            <person name="Battlay P."/>
            <person name="Petersen B."/>
            <person name="Wilson J."/>
        </authorList>
    </citation>
    <scope>NUCLEOTIDE SEQUENCE</scope>
    <source>
        <strain evidence="2">AA19_3_7</strain>
        <tissue evidence="2">Leaf</tissue>
    </source>
</reference>
<dbReference type="Proteomes" id="UP001206925">
    <property type="component" value="Unassembled WGS sequence"/>
</dbReference>
<evidence type="ECO:0000313" key="3">
    <source>
        <dbReference type="Proteomes" id="UP001206925"/>
    </source>
</evidence>
<proteinExistence type="predicted"/>
<gene>
    <name evidence="2" type="ORF">M8C21_021246</name>
</gene>
<sequence length="128" mass="14247">MVYSHESFLVSTPCHSHSPHSTQTPHPPLCQRSSGGFKVADSSGKGHTASMDMRFYDQPALVRILAASLFHPLRCTETLGGFWLMKRAKLNGLSSLVHQKEREMVEKLVTDDGAPATTPFRRVNHTFL</sequence>
<accession>A0AAD5G4E0</accession>
<keyword evidence="3" id="KW-1185">Reference proteome</keyword>
<feature type="compositionally biased region" description="Low complexity" evidence="1">
    <location>
        <begin position="13"/>
        <end position="24"/>
    </location>
</feature>
<name>A0AAD5G4E0_AMBAR</name>